<evidence type="ECO:0000313" key="1">
    <source>
        <dbReference type="EMBL" id="KAF9875486.1"/>
    </source>
</evidence>
<proteinExistence type="predicted"/>
<gene>
    <name evidence="1" type="ORF">CkaCkLH20_06867</name>
</gene>
<dbReference type="RefSeq" id="XP_038744947.1">
    <property type="nucleotide sequence ID" value="XM_038889584.1"/>
</dbReference>
<protein>
    <recommendedName>
        <fullName evidence="3">Carboxymuconolactone decarboxylase</fullName>
    </recommendedName>
</protein>
<dbReference type="Gene3D" id="1.20.1290.10">
    <property type="entry name" value="AhpD-like"/>
    <property type="match status" value="1"/>
</dbReference>
<evidence type="ECO:0000313" key="2">
    <source>
        <dbReference type="Proteomes" id="UP000781932"/>
    </source>
</evidence>
<keyword evidence="2" id="KW-1185">Reference proteome</keyword>
<reference evidence="1" key="1">
    <citation type="submission" date="2020-03" db="EMBL/GenBank/DDBJ databases">
        <authorList>
            <person name="He L."/>
        </authorList>
    </citation>
    <scope>NUCLEOTIDE SEQUENCE</scope>
    <source>
        <strain evidence="1">CkLH20</strain>
    </source>
</reference>
<sequence>MASNGGSDFDSKYTNANMARDATSYDPSLFRDLVKQLEEVDDGRIKEAAPGIIAAMLCAQHRGDSVPKLFRDLTGEKSAEETKALFVVFRQAITLIWPFVGLPQCIPASLGLVGELRQLGISITDQMDRPLLNEINWHEKGLETRKTIYRTAANSEVMDMMSGFFPELTYATHAVVFGFIIGGSEKTQSLPLSEITIAGAIAALGATRQTRTHFKGSMGLGISVATVQAVLSSAERVAAWNGNKLPGEVDVAALAEEVGTNLGSLDNA</sequence>
<dbReference type="InterPro" id="IPR029032">
    <property type="entry name" value="AhpD-like"/>
</dbReference>
<dbReference type="PANTHER" id="PTHR28180">
    <property type="entry name" value="CONSERVED MITOCHONDRIAL PROTEIN-RELATED"/>
    <property type="match status" value="1"/>
</dbReference>
<dbReference type="InterPro" id="IPR052999">
    <property type="entry name" value="PTS1_Protein"/>
</dbReference>
<comment type="caution">
    <text evidence="1">The sequence shown here is derived from an EMBL/GenBank/DDBJ whole genome shotgun (WGS) entry which is preliminary data.</text>
</comment>
<dbReference type="EMBL" id="JAATWM020000021">
    <property type="protein sequence ID" value="KAF9875486.1"/>
    <property type="molecule type" value="Genomic_DNA"/>
</dbReference>
<dbReference type="GeneID" id="62162658"/>
<dbReference type="SUPFAM" id="SSF69118">
    <property type="entry name" value="AhpD-like"/>
    <property type="match status" value="1"/>
</dbReference>
<dbReference type="Proteomes" id="UP000781932">
    <property type="component" value="Unassembled WGS sequence"/>
</dbReference>
<reference evidence="1" key="2">
    <citation type="submission" date="2020-11" db="EMBL/GenBank/DDBJ databases">
        <title>Whole genome sequencing of Colletotrichum sp.</title>
        <authorList>
            <person name="Li H."/>
        </authorList>
    </citation>
    <scope>NUCLEOTIDE SEQUENCE</scope>
    <source>
        <strain evidence="1">CkLH20</strain>
    </source>
</reference>
<evidence type="ECO:0008006" key="3">
    <source>
        <dbReference type="Google" id="ProtNLM"/>
    </source>
</evidence>
<organism evidence="1 2">
    <name type="scientific">Colletotrichum karsti</name>
    <dbReference type="NCBI Taxonomy" id="1095194"/>
    <lineage>
        <taxon>Eukaryota</taxon>
        <taxon>Fungi</taxon>
        <taxon>Dikarya</taxon>
        <taxon>Ascomycota</taxon>
        <taxon>Pezizomycotina</taxon>
        <taxon>Sordariomycetes</taxon>
        <taxon>Hypocreomycetidae</taxon>
        <taxon>Glomerellales</taxon>
        <taxon>Glomerellaceae</taxon>
        <taxon>Colletotrichum</taxon>
        <taxon>Colletotrichum boninense species complex</taxon>
    </lineage>
</organism>
<name>A0A9P6I5K9_9PEZI</name>
<dbReference type="AlphaFoldDB" id="A0A9P6I5K9"/>
<dbReference type="OrthoDB" id="3707757at2759"/>
<accession>A0A9P6I5K9</accession>